<dbReference type="GO" id="GO:1990904">
    <property type="term" value="C:ribonucleoprotein complex"/>
    <property type="evidence" value="ECO:0007669"/>
    <property type="project" value="UniProtKB-KW"/>
</dbReference>
<comment type="similarity">
    <text evidence="3 4">Belongs to the eukaryotic ribosomal protein eS1 family.</text>
</comment>
<dbReference type="InterPro" id="IPR030838">
    <property type="entry name" value="Ribosomal_eS1_arc"/>
</dbReference>
<gene>
    <name evidence="3" type="primary">rps3ae</name>
    <name evidence="5" type="ORF">ENO04_02130</name>
</gene>
<dbReference type="GO" id="GO:0005840">
    <property type="term" value="C:ribosome"/>
    <property type="evidence" value="ECO:0007669"/>
    <property type="project" value="UniProtKB-KW"/>
</dbReference>
<dbReference type="Pfam" id="PF01015">
    <property type="entry name" value="Ribosomal_S3Ae"/>
    <property type="match status" value="1"/>
</dbReference>
<proteinExistence type="inferred from homology"/>
<dbReference type="InterPro" id="IPR018281">
    <property type="entry name" value="Ribosomal_eS1_CS"/>
</dbReference>
<organism evidence="5">
    <name type="scientific">Fervidicoccus fontis</name>
    <dbReference type="NCBI Taxonomy" id="683846"/>
    <lineage>
        <taxon>Archaea</taxon>
        <taxon>Thermoproteota</taxon>
        <taxon>Thermoprotei</taxon>
        <taxon>Fervidicoccales</taxon>
        <taxon>Fervidicoccaceae</taxon>
        <taxon>Fervidicoccus</taxon>
    </lineage>
</organism>
<keyword evidence="2 3" id="KW-0687">Ribonucleoprotein</keyword>
<sequence length="210" mass="24046">MSTSKGAVRDKWKLKKWYQVLAPPVFGEVPIATTPAHDPNLLIGRTIETTLYDITGDYSQVHVKLKFQIISVDKTTAKTRFKGHELARDYMKVLTRRKSSKIQGIFKVTTKDGYILRVSAAAFTSYRCRTSQKKAIRKIMKEIIEKRAAEQTFDEFVQSMVFEKISNEIFQEAKKIYPLRKVEIFKSKLLFVPGPYGPEKAVVLPPLKTA</sequence>
<dbReference type="GO" id="GO:0006412">
    <property type="term" value="P:translation"/>
    <property type="evidence" value="ECO:0007669"/>
    <property type="project" value="UniProtKB-UniRule"/>
</dbReference>
<dbReference type="PROSITE" id="PS01191">
    <property type="entry name" value="RIBOSOMAL_S3AE"/>
    <property type="match status" value="1"/>
</dbReference>
<dbReference type="PANTHER" id="PTHR11830">
    <property type="entry name" value="40S RIBOSOMAL PROTEIN S3A"/>
    <property type="match status" value="1"/>
</dbReference>
<protein>
    <recommendedName>
        <fullName evidence="3">Small ribosomal subunit protein eS1</fullName>
    </recommendedName>
</protein>
<reference evidence="5" key="1">
    <citation type="journal article" date="2020" name="mSystems">
        <title>Genome- and Community-Level Interaction Insights into Carbon Utilization and Element Cycling Functions of Hydrothermarchaeota in Hydrothermal Sediment.</title>
        <authorList>
            <person name="Zhou Z."/>
            <person name="Liu Y."/>
            <person name="Xu W."/>
            <person name="Pan J."/>
            <person name="Luo Z.H."/>
            <person name="Li M."/>
        </authorList>
    </citation>
    <scope>NUCLEOTIDE SEQUENCE [LARGE SCALE GENOMIC DNA]</scope>
    <source>
        <strain evidence="5">SpSt-123</strain>
    </source>
</reference>
<dbReference type="HAMAP" id="MF_00359">
    <property type="entry name" value="Ribosomal_eS1"/>
    <property type="match status" value="1"/>
</dbReference>
<evidence type="ECO:0000256" key="3">
    <source>
        <dbReference type="HAMAP-Rule" id="MF_00359"/>
    </source>
</evidence>
<evidence type="ECO:0000313" key="5">
    <source>
        <dbReference type="EMBL" id="HDS10411.1"/>
    </source>
</evidence>
<evidence type="ECO:0000256" key="4">
    <source>
        <dbReference type="RuleBase" id="RU000668"/>
    </source>
</evidence>
<dbReference type="EMBL" id="DSDY01000066">
    <property type="protein sequence ID" value="HDS10411.1"/>
    <property type="molecule type" value="Genomic_DNA"/>
</dbReference>
<dbReference type="GO" id="GO:0003735">
    <property type="term" value="F:structural constituent of ribosome"/>
    <property type="evidence" value="ECO:0007669"/>
    <property type="project" value="InterPro"/>
</dbReference>
<dbReference type="InterPro" id="IPR001593">
    <property type="entry name" value="Ribosomal_eS1"/>
</dbReference>
<name>A0A7C1IF77_9CREN</name>
<evidence type="ECO:0000256" key="2">
    <source>
        <dbReference type="ARBA" id="ARBA00023274"/>
    </source>
</evidence>
<evidence type="ECO:0000256" key="1">
    <source>
        <dbReference type="ARBA" id="ARBA00022980"/>
    </source>
</evidence>
<accession>A0A7C1IF77</accession>
<dbReference type="NCBIfam" id="NF003142">
    <property type="entry name" value="PRK04057.1"/>
    <property type="match status" value="1"/>
</dbReference>
<dbReference type="AlphaFoldDB" id="A0A7C1IF77"/>
<comment type="caution">
    <text evidence="5">The sequence shown here is derived from an EMBL/GenBank/DDBJ whole genome shotgun (WGS) entry which is preliminary data.</text>
</comment>
<dbReference type="SMART" id="SM01397">
    <property type="entry name" value="Ribosomal_S3Ae"/>
    <property type="match status" value="1"/>
</dbReference>
<keyword evidence="1 3" id="KW-0689">Ribosomal protein</keyword>